<dbReference type="KEGG" id="gtt:GUITHDRAFT_161946"/>
<dbReference type="EnsemblProtists" id="EKX49818">
    <property type="protein sequence ID" value="EKX49818"/>
    <property type="gene ID" value="GUITHDRAFT_161946"/>
</dbReference>
<dbReference type="InterPro" id="IPR013078">
    <property type="entry name" value="His_Pase_superF_clade-1"/>
</dbReference>
<dbReference type="SMART" id="SM00855">
    <property type="entry name" value="PGAM"/>
    <property type="match status" value="1"/>
</dbReference>
<dbReference type="InterPro" id="IPR001345">
    <property type="entry name" value="PG/BPGM_mutase_AS"/>
</dbReference>
<dbReference type="HOGENOM" id="CLU_608968_0_0_1"/>
<evidence type="ECO:0000313" key="1">
    <source>
        <dbReference type="EMBL" id="EKX49818.1"/>
    </source>
</evidence>
<dbReference type="PROSITE" id="PS00175">
    <property type="entry name" value="PG_MUTASE"/>
    <property type="match status" value="1"/>
</dbReference>
<dbReference type="Proteomes" id="UP000011087">
    <property type="component" value="Unassembled WGS sequence"/>
</dbReference>
<evidence type="ECO:0000313" key="3">
    <source>
        <dbReference type="Proteomes" id="UP000011087"/>
    </source>
</evidence>
<proteinExistence type="predicted"/>
<organism evidence="1">
    <name type="scientific">Guillardia theta (strain CCMP2712)</name>
    <name type="common">Cryptophyte</name>
    <dbReference type="NCBI Taxonomy" id="905079"/>
    <lineage>
        <taxon>Eukaryota</taxon>
        <taxon>Cryptophyceae</taxon>
        <taxon>Pyrenomonadales</taxon>
        <taxon>Geminigeraceae</taxon>
        <taxon>Guillardia</taxon>
    </lineage>
</organism>
<dbReference type="EMBL" id="JH992980">
    <property type="protein sequence ID" value="EKX49818.1"/>
    <property type="molecule type" value="Genomic_DNA"/>
</dbReference>
<dbReference type="RefSeq" id="XP_005836798.1">
    <property type="nucleotide sequence ID" value="XM_005836741.1"/>
</dbReference>
<dbReference type="STRING" id="905079.L1JP45"/>
<dbReference type="eggNOG" id="ENOG502QTHF">
    <property type="taxonomic scope" value="Eukaryota"/>
</dbReference>
<dbReference type="InterPro" id="IPR029033">
    <property type="entry name" value="His_PPase_superfam"/>
</dbReference>
<sequence length="450" mass="51126">MLQDRSAMGAACGGCWGWAERLMLSGRLEHLKEFLCFSIVRLAKRYERRCRPKRIFVVRHGESEGNVDKSLFECKPDNEHSLTEKGRRQAREADVAQGMLLKSIIGDEAVYFQEIISCFIDIETECNCSAASRKGGSQSENQNQCISDFHRMNCNPAGRAAGLSVDDGGEEDCGGELGKLSSEDRGASTCYLRCRSNSLQSLFSSYNDVYVWPRSAMYKVREDARLREQDFGNYQDLLHMQKSLQDRQTYGPFWYRFEHGESGGDVWDRISGWWASVFRDMARYRYPNYVIVTHGITMRLFCMYYFKWSVEEFSQVRNPSNCEVWELRRDANFQYRLVSPVKLHNGQIIPEHMTRGLMGTVLDASFPGDAEDDDLVSDAPVAPVDDPEEADGSGAVYADVRDGSDGNEIIGLNDDPAMAYVATGRVYDVQRQGTLTADKTKTRNYEFPVF</sequence>
<dbReference type="InterPro" id="IPR052765">
    <property type="entry name" value="PGM-Related"/>
</dbReference>
<dbReference type="SUPFAM" id="SSF53254">
    <property type="entry name" value="Phosphoglycerate mutase-like"/>
    <property type="match status" value="2"/>
</dbReference>
<accession>L1JP45</accession>
<reference evidence="1 3" key="1">
    <citation type="journal article" date="2012" name="Nature">
        <title>Algal genomes reveal evolutionary mosaicism and the fate of nucleomorphs.</title>
        <authorList>
            <consortium name="DOE Joint Genome Institute"/>
            <person name="Curtis B.A."/>
            <person name="Tanifuji G."/>
            <person name="Burki F."/>
            <person name="Gruber A."/>
            <person name="Irimia M."/>
            <person name="Maruyama S."/>
            <person name="Arias M.C."/>
            <person name="Ball S.G."/>
            <person name="Gile G.H."/>
            <person name="Hirakawa Y."/>
            <person name="Hopkins J.F."/>
            <person name="Kuo A."/>
            <person name="Rensing S.A."/>
            <person name="Schmutz J."/>
            <person name="Symeonidi A."/>
            <person name="Elias M."/>
            <person name="Eveleigh R.J."/>
            <person name="Herman E.K."/>
            <person name="Klute M.J."/>
            <person name="Nakayama T."/>
            <person name="Obornik M."/>
            <person name="Reyes-Prieto A."/>
            <person name="Armbrust E.V."/>
            <person name="Aves S.J."/>
            <person name="Beiko R.G."/>
            <person name="Coutinho P."/>
            <person name="Dacks J.B."/>
            <person name="Durnford D.G."/>
            <person name="Fast N.M."/>
            <person name="Green B.R."/>
            <person name="Grisdale C.J."/>
            <person name="Hempel F."/>
            <person name="Henrissat B."/>
            <person name="Hoppner M.P."/>
            <person name="Ishida K."/>
            <person name="Kim E."/>
            <person name="Koreny L."/>
            <person name="Kroth P.G."/>
            <person name="Liu Y."/>
            <person name="Malik S.B."/>
            <person name="Maier U.G."/>
            <person name="McRose D."/>
            <person name="Mock T."/>
            <person name="Neilson J.A."/>
            <person name="Onodera N.T."/>
            <person name="Poole A.M."/>
            <person name="Pritham E.J."/>
            <person name="Richards T.A."/>
            <person name="Rocap G."/>
            <person name="Roy S.W."/>
            <person name="Sarai C."/>
            <person name="Schaack S."/>
            <person name="Shirato S."/>
            <person name="Slamovits C.H."/>
            <person name="Spencer D.F."/>
            <person name="Suzuki S."/>
            <person name="Worden A.Z."/>
            <person name="Zauner S."/>
            <person name="Barry K."/>
            <person name="Bell C."/>
            <person name="Bharti A.K."/>
            <person name="Crow J.A."/>
            <person name="Grimwood J."/>
            <person name="Kramer R."/>
            <person name="Lindquist E."/>
            <person name="Lucas S."/>
            <person name="Salamov A."/>
            <person name="McFadden G.I."/>
            <person name="Lane C.E."/>
            <person name="Keeling P.J."/>
            <person name="Gray M.W."/>
            <person name="Grigoriev I.V."/>
            <person name="Archibald J.M."/>
        </authorList>
    </citation>
    <scope>NUCLEOTIDE SEQUENCE</scope>
    <source>
        <strain evidence="1 3">CCMP2712</strain>
    </source>
</reference>
<dbReference type="AlphaFoldDB" id="L1JP45"/>
<dbReference type="PANTHER" id="PTHR46192">
    <property type="entry name" value="BROAD-RANGE ACID PHOSPHATASE DET1"/>
    <property type="match status" value="1"/>
</dbReference>
<keyword evidence="3" id="KW-1185">Reference proteome</keyword>
<dbReference type="GeneID" id="17306690"/>
<name>L1JP45_GUITC</name>
<dbReference type="PaxDb" id="55529-EKX49818"/>
<reference evidence="3" key="2">
    <citation type="submission" date="2012-11" db="EMBL/GenBank/DDBJ databases">
        <authorList>
            <person name="Kuo A."/>
            <person name="Curtis B.A."/>
            <person name="Tanifuji G."/>
            <person name="Burki F."/>
            <person name="Gruber A."/>
            <person name="Irimia M."/>
            <person name="Maruyama S."/>
            <person name="Arias M.C."/>
            <person name="Ball S.G."/>
            <person name="Gile G.H."/>
            <person name="Hirakawa Y."/>
            <person name="Hopkins J.F."/>
            <person name="Rensing S.A."/>
            <person name="Schmutz J."/>
            <person name="Symeonidi A."/>
            <person name="Elias M."/>
            <person name="Eveleigh R.J."/>
            <person name="Herman E.K."/>
            <person name="Klute M.J."/>
            <person name="Nakayama T."/>
            <person name="Obornik M."/>
            <person name="Reyes-Prieto A."/>
            <person name="Armbrust E.V."/>
            <person name="Aves S.J."/>
            <person name="Beiko R.G."/>
            <person name="Coutinho P."/>
            <person name="Dacks J.B."/>
            <person name="Durnford D.G."/>
            <person name="Fast N.M."/>
            <person name="Green B.R."/>
            <person name="Grisdale C."/>
            <person name="Hempe F."/>
            <person name="Henrissat B."/>
            <person name="Hoppner M.P."/>
            <person name="Ishida K.-I."/>
            <person name="Kim E."/>
            <person name="Koreny L."/>
            <person name="Kroth P.G."/>
            <person name="Liu Y."/>
            <person name="Malik S.-B."/>
            <person name="Maier U.G."/>
            <person name="McRose D."/>
            <person name="Mock T."/>
            <person name="Neilson J.A."/>
            <person name="Onodera N.T."/>
            <person name="Poole A.M."/>
            <person name="Pritham E.J."/>
            <person name="Richards T.A."/>
            <person name="Rocap G."/>
            <person name="Roy S.W."/>
            <person name="Sarai C."/>
            <person name="Schaack S."/>
            <person name="Shirato S."/>
            <person name="Slamovits C.H."/>
            <person name="Spencer D.F."/>
            <person name="Suzuki S."/>
            <person name="Worden A.Z."/>
            <person name="Zauner S."/>
            <person name="Barry K."/>
            <person name="Bell C."/>
            <person name="Bharti A.K."/>
            <person name="Crow J.A."/>
            <person name="Grimwood J."/>
            <person name="Kramer R."/>
            <person name="Lindquist E."/>
            <person name="Lucas S."/>
            <person name="Salamov A."/>
            <person name="McFadden G.I."/>
            <person name="Lane C.E."/>
            <person name="Keeling P.J."/>
            <person name="Gray M.W."/>
            <person name="Grigoriev I.V."/>
            <person name="Archibald J.M."/>
        </authorList>
    </citation>
    <scope>NUCLEOTIDE SEQUENCE</scope>
    <source>
        <strain evidence="3">CCMP2712</strain>
    </source>
</reference>
<gene>
    <name evidence="1" type="ORF">GUITHDRAFT_161946</name>
</gene>
<protein>
    <submittedName>
        <fullName evidence="1 2">Uncharacterized protein</fullName>
    </submittedName>
</protein>
<dbReference type="OrthoDB" id="10261749at2759"/>
<reference evidence="2" key="3">
    <citation type="submission" date="2016-03" db="UniProtKB">
        <authorList>
            <consortium name="EnsemblProtists"/>
        </authorList>
    </citation>
    <scope>IDENTIFICATION</scope>
</reference>
<dbReference type="Gene3D" id="3.40.50.1240">
    <property type="entry name" value="Phosphoglycerate mutase-like"/>
    <property type="match status" value="2"/>
</dbReference>
<dbReference type="Pfam" id="PF00300">
    <property type="entry name" value="His_Phos_1"/>
    <property type="match status" value="1"/>
</dbReference>
<evidence type="ECO:0000313" key="2">
    <source>
        <dbReference type="EnsemblProtists" id="EKX49818"/>
    </source>
</evidence>
<dbReference type="GO" id="GO:0003824">
    <property type="term" value="F:catalytic activity"/>
    <property type="evidence" value="ECO:0007669"/>
    <property type="project" value="InterPro"/>
</dbReference>